<dbReference type="PANTHER" id="PTHR47691:SF3">
    <property type="entry name" value="HTH-TYPE TRANSCRIPTIONAL REGULATOR RV0890C-RELATED"/>
    <property type="match status" value="1"/>
</dbReference>
<feature type="coiled-coil region" evidence="2">
    <location>
        <begin position="600"/>
        <end position="627"/>
    </location>
</feature>
<dbReference type="Gene3D" id="3.40.50.300">
    <property type="entry name" value="P-loop containing nucleotide triphosphate hydrolases"/>
    <property type="match status" value="1"/>
</dbReference>
<reference evidence="4 5" key="1">
    <citation type="journal article" date="2010" name="Genome Biol. Evol.">
        <title>The sequence of a 1.8-mb bacterial linear plasmid reveals a rich evolutionary reservoir of secondary metabolic pathways.</title>
        <authorList>
            <person name="Medema M.H."/>
            <person name="Trefzer A."/>
            <person name="Kovalchuk A."/>
            <person name="van den Berg M."/>
            <person name="Mueller U."/>
            <person name="Heijne W."/>
            <person name="Wu L."/>
            <person name="Alam M.T."/>
            <person name="Ronning C.M."/>
            <person name="Nierman W.C."/>
            <person name="Bovenberg R.A.L."/>
            <person name="Breitling R."/>
            <person name="Takano E."/>
        </authorList>
    </citation>
    <scope>NUCLEOTIDE SEQUENCE [LARGE SCALE GENOMIC DNA]</scope>
    <source>
        <strain evidence="5">ATCC 27064 / DSM 738 / JCM 4710 / NBRC 13307 / NCIMB 12785 / NRRL 3585 / VKM Ac-602</strain>
    </source>
</reference>
<dbReference type="SMART" id="SM00028">
    <property type="entry name" value="TPR"/>
    <property type="match status" value="6"/>
</dbReference>
<dbReference type="PROSITE" id="PS50005">
    <property type="entry name" value="TPR"/>
    <property type="match status" value="1"/>
</dbReference>
<dbReference type="GeneID" id="93730137"/>
<dbReference type="KEGG" id="sclf:BB341_11920"/>
<dbReference type="AlphaFoldDB" id="E2PZZ3"/>
<evidence type="ECO:0000313" key="4">
    <source>
        <dbReference type="EMBL" id="EFG08412.1"/>
    </source>
</evidence>
<dbReference type="PRINTS" id="PR00364">
    <property type="entry name" value="DISEASERSIST"/>
</dbReference>
<evidence type="ECO:0000256" key="3">
    <source>
        <dbReference type="SAM" id="MobiDB-lite"/>
    </source>
</evidence>
<sequence>MGTPEEPVESDGGGQDGSSHAEFSGGTATHVIQARSVQGGVHFHRTPAVVDPPRQLPPGVRGFTNRVADLARLAELLETEGEETEAVTLAVIAGTAGVGKTSLAVHWAHRIRDHFPDGQLYVNLRGYDPVPPVGPDQVLDRFLRALGVPPARIPADTDDKAALYRSRLAGRRLLVLLDNAATAQQVRPLLPGTPDCLTVVTSRNRMSGLVARDGARRVTVGVLDEAEAVELLRRTTKEYRRGDDPAELTELARLCAYLPLALRIAAERAASRPWMPLRELIGDLRDESALWDALTAEEGEEADAVRTVFAWSYRALSPDAARLFRLLGLHPGPEFGAPVAAALIGCGTSAVRQLLDTLAGAHLLEQTASGRHQFHDLLRAYAVDQVNQEESGEDRTELLRRLLLWYLHTADAAAGAGYRPHRTSLPPAEAAGAGIEPLAFRDEHEAVDWLTTEQTNLAAAVRAAADAGFDAIAWRLHAVLRSFYARQNLFADWFATGGIALDAARRADDRHGQAEIHHSLGAAHTQSQRPDRGAEHHTAALALRRETGDRLGELMSLNGLGLTELRRRGLPEARTAFAQALAIAGERDDRHWRAVILSNIGQVHGELEEYEEAREHLTEALGILRELGAEGSEGNALRCLSVAQRGLGDTEGALDSVSRAVDIAREHGNAMWEGYWLLELGHVHLALDRPDEALAAFQKAGAQQRRLGDRSREARALDGTGEAYQRLGRPEEATGFHRRAVAAHRELRDTWWLALALENLARALDAMDSPADAAATRRDILALPFHPGDRAAVRLRDRVGSVVRAKTG</sequence>
<keyword evidence="5" id="KW-1185">Reference proteome</keyword>
<dbReference type="SUPFAM" id="SSF52540">
    <property type="entry name" value="P-loop containing nucleoside triphosphate hydrolases"/>
    <property type="match status" value="1"/>
</dbReference>
<dbReference type="GO" id="GO:0043531">
    <property type="term" value="F:ADP binding"/>
    <property type="evidence" value="ECO:0007669"/>
    <property type="project" value="InterPro"/>
</dbReference>
<dbReference type="InterPro" id="IPR019734">
    <property type="entry name" value="TPR_rpt"/>
</dbReference>
<feature type="repeat" description="TPR" evidence="1">
    <location>
        <begin position="594"/>
        <end position="627"/>
    </location>
</feature>
<dbReference type="PANTHER" id="PTHR47691">
    <property type="entry name" value="REGULATOR-RELATED"/>
    <property type="match status" value="1"/>
</dbReference>
<name>E2PZZ3_STRCL</name>
<dbReference type="STRING" id="1901.BB341_11920"/>
<dbReference type="EMBL" id="CM000913">
    <property type="protein sequence ID" value="EFG08412.1"/>
    <property type="molecule type" value="Genomic_DNA"/>
</dbReference>
<dbReference type="Gene3D" id="1.25.40.10">
    <property type="entry name" value="Tetratricopeptide repeat domain"/>
    <property type="match status" value="2"/>
</dbReference>
<protein>
    <submittedName>
        <fullName evidence="4">NB-ARC domain protein</fullName>
    </submittedName>
</protein>
<feature type="region of interest" description="Disordered" evidence="3">
    <location>
        <begin position="1"/>
        <end position="24"/>
    </location>
</feature>
<keyword evidence="1" id="KW-0802">TPR repeat</keyword>
<dbReference type="Proteomes" id="UP000002357">
    <property type="component" value="Chromosome"/>
</dbReference>
<keyword evidence="2" id="KW-0175">Coiled coil</keyword>
<dbReference type="RefSeq" id="WP_003961336.1">
    <property type="nucleotide sequence ID" value="NZ_CM000913.1"/>
</dbReference>
<dbReference type="OrthoDB" id="581105at2"/>
<accession>E2PZZ3</accession>
<organism evidence="4 5">
    <name type="scientific">Streptomyces clavuligerus</name>
    <dbReference type="NCBI Taxonomy" id="1901"/>
    <lineage>
        <taxon>Bacteria</taxon>
        <taxon>Bacillati</taxon>
        <taxon>Actinomycetota</taxon>
        <taxon>Actinomycetes</taxon>
        <taxon>Kitasatosporales</taxon>
        <taxon>Streptomycetaceae</taxon>
        <taxon>Streptomyces</taxon>
    </lineage>
</organism>
<dbReference type="InterPro" id="IPR011990">
    <property type="entry name" value="TPR-like_helical_dom_sf"/>
</dbReference>
<proteinExistence type="predicted"/>
<evidence type="ECO:0000313" key="5">
    <source>
        <dbReference type="Proteomes" id="UP000002357"/>
    </source>
</evidence>
<dbReference type="Pfam" id="PF13424">
    <property type="entry name" value="TPR_12"/>
    <property type="match status" value="3"/>
</dbReference>
<dbReference type="SUPFAM" id="SSF48452">
    <property type="entry name" value="TPR-like"/>
    <property type="match status" value="2"/>
</dbReference>
<dbReference type="eggNOG" id="COG3903">
    <property type="taxonomic scope" value="Bacteria"/>
</dbReference>
<dbReference type="InterPro" id="IPR027417">
    <property type="entry name" value="P-loop_NTPase"/>
</dbReference>
<evidence type="ECO:0000256" key="1">
    <source>
        <dbReference type="PROSITE-ProRule" id="PRU00339"/>
    </source>
</evidence>
<gene>
    <name evidence="4" type="ORF">SCLAV_3341</name>
</gene>
<evidence type="ECO:0000256" key="2">
    <source>
        <dbReference type="SAM" id="Coils"/>
    </source>
</evidence>